<evidence type="ECO:0000313" key="13">
    <source>
        <dbReference type="Proteomes" id="UP001208570"/>
    </source>
</evidence>
<dbReference type="PANTHER" id="PTHR11214:SF314">
    <property type="entry name" value="HEXOSYLTRANSFERASE"/>
    <property type="match status" value="1"/>
</dbReference>
<keyword evidence="9" id="KW-0472">Membrane</keyword>
<dbReference type="GO" id="GO:0006493">
    <property type="term" value="P:protein O-linked glycosylation"/>
    <property type="evidence" value="ECO:0007669"/>
    <property type="project" value="TreeGrafter"/>
</dbReference>
<dbReference type="AlphaFoldDB" id="A0AAD9JG10"/>
<evidence type="ECO:0000256" key="9">
    <source>
        <dbReference type="ARBA" id="ARBA00023136"/>
    </source>
</evidence>
<accession>A0AAD9JG10</accession>
<keyword evidence="5" id="KW-0812">Transmembrane</keyword>
<evidence type="ECO:0000256" key="7">
    <source>
        <dbReference type="ARBA" id="ARBA00022989"/>
    </source>
</evidence>
<dbReference type="Proteomes" id="UP001208570">
    <property type="component" value="Unassembled WGS sequence"/>
</dbReference>
<evidence type="ECO:0000256" key="8">
    <source>
        <dbReference type="ARBA" id="ARBA00023034"/>
    </source>
</evidence>
<keyword evidence="6" id="KW-0735">Signal-anchor</keyword>
<keyword evidence="3 11" id="KW-0328">Glycosyltransferase</keyword>
<reference evidence="12" key="1">
    <citation type="journal article" date="2023" name="Mol. Biol. Evol.">
        <title>Third-Generation Sequencing Reveals the Adaptive Role of the Epigenome in Three Deep-Sea Polychaetes.</title>
        <authorList>
            <person name="Perez M."/>
            <person name="Aroh O."/>
            <person name="Sun Y."/>
            <person name="Lan Y."/>
            <person name="Juniper S.K."/>
            <person name="Young C.R."/>
            <person name="Angers B."/>
            <person name="Qian P.Y."/>
        </authorList>
    </citation>
    <scope>NUCLEOTIDE SEQUENCE</scope>
    <source>
        <strain evidence="12">P08H-3</strain>
    </source>
</reference>
<dbReference type="Gene3D" id="3.90.550.50">
    <property type="match status" value="1"/>
</dbReference>
<dbReference type="GO" id="GO:0000139">
    <property type="term" value="C:Golgi membrane"/>
    <property type="evidence" value="ECO:0007669"/>
    <property type="project" value="UniProtKB-SubCell"/>
</dbReference>
<evidence type="ECO:0000256" key="5">
    <source>
        <dbReference type="ARBA" id="ARBA00022692"/>
    </source>
</evidence>
<evidence type="ECO:0000256" key="3">
    <source>
        <dbReference type="ARBA" id="ARBA00022676"/>
    </source>
</evidence>
<dbReference type="FunFam" id="3.90.550.50:FF:000001">
    <property type="entry name" value="Hexosyltransferase"/>
    <property type="match status" value="1"/>
</dbReference>
<evidence type="ECO:0000256" key="2">
    <source>
        <dbReference type="ARBA" id="ARBA00008661"/>
    </source>
</evidence>
<comment type="similarity">
    <text evidence="2 11">Belongs to the glycosyltransferase 31 family.</text>
</comment>
<evidence type="ECO:0000256" key="10">
    <source>
        <dbReference type="ARBA" id="ARBA00023180"/>
    </source>
</evidence>
<comment type="caution">
    <text evidence="12">The sequence shown here is derived from an EMBL/GenBank/DDBJ whole genome shotgun (WGS) entry which is preliminary data.</text>
</comment>
<keyword evidence="8 11" id="KW-0333">Golgi apparatus</keyword>
<dbReference type="InterPro" id="IPR002659">
    <property type="entry name" value="Glyco_trans_31"/>
</dbReference>
<dbReference type="Pfam" id="PF01762">
    <property type="entry name" value="Galactosyl_T"/>
    <property type="match status" value="1"/>
</dbReference>
<gene>
    <name evidence="12" type="ORF">LSH36_328g03042</name>
</gene>
<sequence length="447" mass="51183">MHTSVCGIDTYGKTGRSSRMTDTDPRCPLQLEDTMLPEPDLLLHIDNEFYGGAAVGLTSRVHLYQHRMISLVSEGHSPLYPPPWFIRTIKTAAISTPVMLLLMLVIILAFKASQPPVVSLPHTTDDYVQRMELCKDIAHVPDDSANRTALAIYRVCKNLATLEKDFYSRRLDVVNVFNVTFHITGSRICTKDTEIVLLVHSYHDFVERRQAIRDTWGGAAVRRQWPGKPFSEQVRIAFVFGLHRNLVSDQELWKEESRYGDIVQGRFVDDYRNMTLKSLLGLKWVTKYCSMARYVIKSDDDMIINFPYLLSILRRTDMTWSIMGPLNVGAKVYRAKSKWALSKADFPFYYFPPYESGSAYVISMDLVQPLLDCSDYVPYIFVDDVYITGILGRILGVRHKRQNGFAYWTDKPPGACDIIKDRVITGTKMKPHLQHTVWNTMNSNAQC</sequence>
<evidence type="ECO:0000256" key="4">
    <source>
        <dbReference type="ARBA" id="ARBA00022679"/>
    </source>
</evidence>
<proteinExistence type="inferred from homology"/>
<keyword evidence="13" id="KW-1185">Reference proteome</keyword>
<name>A0AAD9JG10_9ANNE</name>
<dbReference type="EC" id="2.4.1.-" evidence="11"/>
<keyword evidence="10" id="KW-0325">Glycoprotein</keyword>
<keyword evidence="4" id="KW-0808">Transferase</keyword>
<evidence type="ECO:0000256" key="11">
    <source>
        <dbReference type="RuleBase" id="RU363063"/>
    </source>
</evidence>
<comment type="subcellular location">
    <subcellularLocation>
        <location evidence="1 11">Golgi apparatus membrane</location>
        <topology evidence="1 11">Single-pass type II membrane protein</topology>
    </subcellularLocation>
</comment>
<keyword evidence="7" id="KW-1133">Transmembrane helix</keyword>
<organism evidence="12 13">
    <name type="scientific">Paralvinella palmiformis</name>
    <dbReference type="NCBI Taxonomy" id="53620"/>
    <lineage>
        <taxon>Eukaryota</taxon>
        <taxon>Metazoa</taxon>
        <taxon>Spiralia</taxon>
        <taxon>Lophotrochozoa</taxon>
        <taxon>Annelida</taxon>
        <taxon>Polychaeta</taxon>
        <taxon>Sedentaria</taxon>
        <taxon>Canalipalpata</taxon>
        <taxon>Terebellida</taxon>
        <taxon>Terebelliformia</taxon>
        <taxon>Alvinellidae</taxon>
        <taxon>Paralvinella</taxon>
    </lineage>
</organism>
<evidence type="ECO:0000256" key="1">
    <source>
        <dbReference type="ARBA" id="ARBA00004323"/>
    </source>
</evidence>
<dbReference type="PANTHER" id="PTHR11214">
    <property type="entry name" value="BETA-1,3-N-ACETYLGLUCOSAMINYLTRANSFERASE"/>
    <property type="match status" value="1"/>
</dbReference>
<protein>
    <recommendedName>
        <fullName evidence="11">Hexosyltransferase</fullName>
        <ecNumber evidence="11">2.4.1.-</ecNumber>
    </recommendedName>
</protein>
<evidence type="ECO:0000256" key="6">
    <source>
        <dbReference type="ARBA" id="ARBA00022968"/>
    </source>
</evidence>
<dbReference type="EMBL" id="JAODUP010000328">
    <property type="protein sequence ID" value="KAK2152457.1"/>
    <property type="molecule type" value="Genomic_DNA"/>
</dbReference>
<evidence type="ECO:0000313" key="12">
    <source>
        <dbReference type="EMBL" id="KAK2152457.1"/>
    </source>
</evidence>
<dbReference type="GO" id="GO:0016758">
    <property type="term" value="F:hexosyltransferase activity"/>
    <property type="evidence" value="ECO:0007669"/>
    <property type="project" value="InterPro"/>
</dbReference>